<reference evidence="2 3" key="1">
    <citation type="journal article" date="2015" name="Genome Biol.">
        <title>Comparative genomics of Steinernema reveals deeply conserved gene regulatory networks.</title>
        <authorList>
            <person name="Dillman A.R."/>
            <person name="Macchietto M."/>
            <person name="Porter C.F."/>
            <person name="Rogers A."/>
            <person name="Williams B."/>
            <person name="Antoshechkin I."/>
            <person name="Lee M.M."/>
            <person name="Goodwin Z."/>
            <person name="Lu X."/>
            <person name="Lewis E.E."/>
            <person name="Goodrich-Blair H."/>
            <person name="Stock S.P."/>
            <person name="Adams B.J."/>
            <person name="Sternberg P.W."/>
            <person name="Mortazavi A."/>
        </authorList>
    </citation>
    <scope>NUCLEOTIDE SEQUENCE [LARGE SCALE GENOMIC DNA]</scope>
    <source>
        <strain evidence="2 3">ALL</strain>
    </source>
</reference>
<evidence type="ECO:0000313" key="3">
    <source>
        <dbReference type="Proteomes" id="UP000298663"/>
    </source>
</evidence>
<evidence type="ECO:0000313" key="2">
    <source>
        <dbReference type="EMBL" id="TKR88191.1"/>
    </source>
</evidence>
<evidence type="ECO:0000256" key="1">
    <source>
        <dbReference type="SAM" id="MobiDB-lite"/>
    </source>
</evidence>
<feature type="region of interest" description="Disordered" evidence="1">
    <location>
        <begin position="1"/>
        <end position="33"/>
    </location>
</feature>
<keyword evidence="3" id="KW-1185">Reference proteome</keyword>
<name>A0A4U5NXZ6_STECR</name>
<dbReference type="EMBL" id="AZBU02000003">
    <property type="protein sequence ID" value="TKR88191.1"/>
    <property type="molecule type" value="Genomic_DNA"/>
</dbReference>
<dbReference type="AlphaFoldDB" id="A0A4U5NXZ6"/>
<protein>
    <submittedName>
        <fullName evidence="2">Uncharacterized protein</fullName>
    </submittedName>
</protein>
<feature type="compositionally biased region" description="Basic and acidic residues" evidence="1">
    <location>
        <begin position="1"/>
        <end position="19"/>
    </location>
</feature>
<sequence>MEEVDKKSRKNQRSERISEFGKQGKGNQLTQNCQKPQYDFLKDVNDKKELNVTANLSCKTEKLKDKRLDDDLPQSKQTNQVSRSLIVCLRVAKIVRHIKVQKISLSFDITTCEKHTLQYPYSTLSTLITMTSSQFSVIIRQTFFQFHRAQYPLQKTHKRHFFQGCIRHFLNKGHAKDLTHKNTKFIV</sequence>
<accession>A0A4U5NXZ6</accession>
<gene>
    <name evidence="2" type="ORF">L596_012475</name>
</gene>
<dbReference type="Proteomes" id="UP000298663">
    <property type="component" value="Unassembled WGS sequence"/>
</dbReference>
<organism evidence="2 3">
    <name type="scientific">Steinernema carpocapsae</name>
    <name type="common">Entomopathogenic nematode</name>
    <dbReference type="NCBI Taxonomy" id="34508"/>
    <lineage>
        <taxon>Eukaryota</taxon>
        <taxon>Metazoa</taxon>
        <taxon>Ecdysozoa</taxon>
        <taxon>Nematoda</taxon>
        <taxon>Chromadorea</taxon>
        <taxon>Rhabditida</taxon>
        <taxon>Tylenchina</taxon>
        <taxon>Panagrolaimomorpha</taxon>
        <taxon>Strongyloidoidea</taxon>
        <taxon>Steinernematidae</taxon>
        <taxon>Steinernema</taxon>
    </lineage>
</organism>
<proteinExistence type="predicted"/>
<reference evidence="2 3" key="2">
    <citation type="journal article" date="2019" name="G3 (Bethesda)">
        <title>Hybrid Assembly of the Genome of the Entomopathogenic Nematode Steinernema carpocapsae Identifies the X-Chromosome.</title>
        <authorList>
            <person name="Serra L."/>
            <person name="Macchietto M."/>
            <person name="Macias-Munoz A."/>
            <person name="McGill C.J."/>
            <person name="Rodriguez I.M."/>
            <person name="Rodriguez B."/>
            <person name="Murad R."/>
            <person name="Mortazavi A."/>
        </authorList>
    </citation>
    <scope>NUCLEOTIDE SEQUENCE [LARGE SCALE GENOMIC DNA]</scope>
    <source>
        <strain evidence="2 3">ALL</strain>
    </source>
</reference>
<comment type="caution">
    <text evidence="2">The sequence shown here is derived from an EMBL/GenBank/DDBJ whole genome shotgun (WGS) entry which is preliminary data.</text>
</comment>